<organism evidence="1 2">
    <name type="scientific">Brenthis ino</name>
    <name type="common">lesser marbled fritillary</name>
    <dbReference type="NCBI Taxonomy" id="405034"/>
    <lineage>
        <taxon>Eukaryota</taxon>
        <taxon>Metazoa</taxon>
        <taxon>Ecdysozoa</taxon>
        <taxon>Arthropoda</taxon>
        <taxon>Hexapoda</taxon>
        <taxon>Insecta</taxon>
        <taxon>Pterygota</taxon>
        <taxon>Neoptera</taxon>
        <taxon>Endopterygota</taxon>
        <taxon>Lepidoptera</taxon>
        <taxon>Glossata</taxon>
        <taxon>Ditrysia</taxon>
        <taxon>Papilionoidea</taxon>
        <taxon>Nymphalidae</taxon>
        <taxon>Heliconiinae</taxon>
        <taxon>Argynnini</taxon>
        <taxon>Brenthis</taxon>
    </lineage>
</organism>
<name>A0A8J9YDB3_9NEOP</name>
<accession>A0A8J9YDB3</accession>
<proteinExistence type="predicted"/>
<feature type="non-terminal residue" evidence="1">
    <location>
        <position position="146"/>
    </location>
</feature>
<gene>
    <name evidence="1" type="ORF">BINO364_LOCUS8128</name>
</gene>
<dbReference type="EMBL" id="OV170223">
    <property type="protein sequence ID" value="CAH0722116.1"/>
    <property type="molecule type" value="Genomic_DNA"/>
</dbReference>
<evidence type="ECO:0000313" key="1">
    <source>
        <dbReference type="EMBL" id="CAH0722116.1"/>
    </source>
</evidence>
<sequence length="146" mass="16892">MNSFRNDNYCKKPFTKEIPQADFYTHINIYDLIVKCKENIEKIIKFRTVGIIESIDGHFYIKDINSIGIAKRPRIIVSMAYMKTPLQNTILPYTAQVFGTIQWKGRPVIYAYIIQVHSPAIALKINEVVGTITRRHLAERSEDCDV</sequence>
<keyword evidence="2" id="KW-1185">Reference proteome</keyword>
<evidence type="ECO:0000313" key="2">
    <source>
        <dbReference type="Proteomes" id="UP000838878"/>
    </source>
</evidence>
<dbReference type="OrthoDB" id="7433834at2759"/>
<dbReference type="Proteomes" id="UP000838878">
    <property type="component" value="Chromosome 3"/>
</dbReference>
<protein>
    <submittedName>
        <fullName evidence="1">Uncharacterized protein</fullName>
    </submittedName>
</protein>
<reference evidence="1" key="1">
    <citation type="submission" date="2021-12" db="EMBL/GenBank/DDBJ databases">
        <authorList>
            <person name="Martin H S."/>
        </authorList>
    </citation>
    <scope>NUCLEOTIDE SEQUENCE</scope>
</reference>
<dbReference type="AlphaFoldDB" id="A0A8J9YDB3"/>